<evidence type="ECO:0000313" key="7">
    <source>
        <dbReference type="EMBL" id="KAJ1645249.1"/>
    </source>
</evidence>
<accession>A0A9W7XLN9</accession>
<evidence type="ECO:0000256" key="5">
    <source>
        <dbReference type="ARBA" id="ARBA00023242"/>
    </source>
</evidence>
<keyword evidence="3" id="KW-0805">Transcription regulation</keyword>
<dbReference type="InterPro" id="IPR050815">
    <property type="entry name" value="TF_fung"/>
</dbReference>
<dbReference type="GO" id="GO:0005634">
    <property type="term" value="C:nucleus"/>
    <property type="evidence" value="ECO:0007669"/>
    <property type="project" value="UniProtKB-SubCell"/>
</dbReference>
<organism evidence="7 8">
    <name type="scientific">Coemansia asiatica</name>
    <dbReference type="NCBI Taxonomy" id="1052880"/>
    <lineage>
        <taxon>Eukaryota</taxon>
        <taxon>Fungi</taxon>
        <taxon>Fungi incertae sedis</taxon>
        <taxon>Zoopagomycota</taxon>
        <taxon>Kickxellomycotina</taxon>
        <taxon>Kickxellomycetes</taxon>
        <taxon>Kickxellales</taxon>
        <taxon>Kickxellaceae</taxon>
        <taxon>Coemansia</taxon>
    </lineage>
</organism>
<evidence type="ECO:0000256" key="4">
    <source>
        <dbReference type="ARBA" id="ARBA00023163"/>
    </source>
</evidence>
<evidence type="ECO:0000313" key="8">
    <source>
        <dbReference type="Proteomes" id="UP001145021"/>
    </source>
</evidence>
<dbReference type="GO" id="GO:0000981">
    <property type="term" value="F:DNA-binding transcription factor activity, RNA polymerase II-specific"/>
    <property type="evidence" value="ECO:0007669"/>
    <property type="project" value="InterPro"/>
</dbReference>
<dbReference type="SMART" id="SM00906">
    <property type="entry name" value="Fungal_trans"/>
    <property type="match status" value="1"/>
</dbReference>
<evidence type="ECO:0000256" key="2">
    <source>
        <dbReference type="ARBA" id="ARBA00022723"/>
    </source>
</evidence>
<proteinExistence type="predicted"/>
<dbReference type="GO" id="GO:0006351">
    <property type="term" value="P:DNA-templated transcription"/>
    <property type="evidence" value="ECO:0007669"/>
    <property type="project" value="InterPro"/>
</dbReference>
<reference evidence="7" key="1">
    <citation type="submission" date="2022-07" db="EMBL/GenBank/DDBJ databases">
        <title>Phylogenomic reconstructions and comparative analyses of Kickxellomycotina fungi.</title>
        <authorList>
            <person name="Reynolds N.K."/>
            <person name="Stajich J.E."/>
            <person name="Barry K."/>
            <person name="Grigoriev I.V."/>
            <person name="Crous P."/>
            <person name="Smith M.E."/>
        </authorList>
    </citation>
    <scope>NUCLEOTIDE SEQUENCE</scope>
    <source>
        <strain evidence="7">NBRC 105413</strain>
    </source>
</reference>
<evidence type="ECO:0000256" key="1">
    <source>
        <dbReference type="ARBA" id="ARBA00004123"/>
    </source>
</evidence>
<evidence type="ECO:0000259" key="6">
    <source>
        <dbReference type="SMART" id="SM00906"/>
    </source>
</evidence>
<comment type="subcellular location">
    <subcellularLocation>
        <location evidence="1">Nucleus</location>
    </subcellularLocation>
</comment>
<dbReference type="PANTHER" id="PTHR47338:SF5">
    <property type="entry name" value="ZN(II)2CYS6 TRANSCRIPTION FACTOR (EUROFUNG)"/>
    <property type="match status" value="1"/>
</dbReference>
<dbReference type="Proteomes" id="UP001145021">
    <property type="component" value="Unassembled WGS sequence"/>
</dbReference>
<dbReference type="EMBL" id="JANBOH010000116">
    <property type="protein sequence ID" value="KAJ1645249.1"/>
    <property type="molecule type" value="Genomic_DNA"/>
</dbReference>
<dbReference type="PANTHER" id="PTHR47338">
    <property type="entry name" value="ZN(II)2CYS6 TRANSCRIPTION FACTOR (EUROFUNG)-RELATED"/>
    <property type="match status" value="1"/>
</dbReference>
<dbReference type="InterPro" id="IPR007219">
    <property type="entry name" value="XnlR_reg_dom"/>
</dbReference>
<dbReference type="Pfam" id="PF04082">
    <property type="entry name" value="Fungal_trans"/>
    <property type="match status" value="1"/>
</dbReference>
<keyword evidence="8" id="KW-1185">Reference proteome</keyword>
<sequence>MTIFSTDSILNDNSSADKLSTEQNSNLTLLSNKIPTNAKESDKSAVEDLLRRRPVYLQMWNELSTDRVFQKFYSDDFPADIRQVVIYYFDYYYGICPIFHPASFLCRLVSGKVDPILIDVMRARTARVISKHTGRNMDVGAIIDNINKQLLDDTEYPTVDSIQAIVLMATLSGGECRFMSYNSLASLVSSMVGKLGWHVVDLKNYDRDSMAWHQWVDLEVKRRVFWLAYQMDAYQALLCDRPMTISDSRIYTSLPKSDHTWDDINLPRIANWPIDCAANMTKEMAIENGTLSYALKAIVTFASHFSHLNTLLWDIKQMTQYSDAANNCVIDVIGTRPMVSKLVIEESLFEYPPFVAMHEKFVEWKKSLILADDLKELGQPLQHFTQFGSLRHRQFMLRMRFFCLYCYHVVSMLLLHLANRQSFFQKKPQKKKSTSDSGRKNVRTKKRSDIRYFLGPGYVDNTQLIREILSSSFSKTVNDSLLAEDVCQQSWDICLEAIDDMYAFIERNDDIPVERYDQVMQLGLFAALTVLIRHVCSKRRFGSSGQGNYRFGIAWSVRVMRGLWERLKDLGYTSGVAGMEELLRKMHVDEVMATGELFANMAL</sequence>
<evidence type="ECO:0000256" key="3">
    <source>
        <dbReference type="ARBA" id="ARBA00023015"/>
    </source>
</evidence>
<dbReference type="CDD" id="cd12148">
    <property type="entry name" value="fungal_TF_MHR"/>
    <property type="match status" value="1"/>
</dbReference>
<keyword evidence="5" id="KW-0539">Nucleus</keyword>
<dbReference type="GO" id="GO:0003677">
    <property type="term" value="F:DNA binding"/>
    <property type="evidence" value="ECO:0007669"/>
    <property type="project" value="InterPro"/>
</dbReference>
<gene>
    <name evidence="7" type="ORF">LPJ64_003149</name>
</gene>
<keyword evidence="2" id="KW-0479">Metal-binding</keyword>
<dbReference type="AlphaFoldDB" id="A0A9W7XLN9"/>
<protein>
    <recommendedName>
        <fullName evidence="6">Xylanolytic transcriptional activator regulatory domain-containing protein</fullName>
    </recommendedName>
</protein>
<feature type="domain" description="Xylanolytic transcriptional activator regulatory" evidence="6">
    <location>
        <begin position="180"/>
        <end position="261"/>
    </location>
</feature>
<comment type="caution">
    <text evidence="7">The sequence shown here is derived from an EMBL/GenBank/DDBJ whole genome shotgun (WGS) entry which is preliminary data.</text>
</comment>
<name>A0A9W7XLN9_9FUNG</name>
<dbReference type="GO" id="GO:0008270">
    <property type="term" value="F:zinc ion binding"/>
    <property type="evidence" value="ECO:0007669"/>
    <property type="project" value="InterPro"/>
</dbReference>
<keyword evidence="4" id="KW-0804">Transcription</keyword>